<gene>
    <name evidence="2" type="ORF">LIER_26993</name>
</gene>
<sequence length="240" mass="28226">MEEQWKNNATPRVEIYLVHSIEHYNRDVYAQMEDRKIFSKPQKLKSPSNRRDQKRYCEYHRDHGHDTDDFRLLKAEIEKLIQKGHLIEFVKRDQERSPRRQRESPGRNNKPRSRSPPRITRRIDMIYGGLVGGGDTSNSQKQYARRVLYRLAPLETIDREVISFSRGRVGRNRSSHDDPLIISPVIENFLVAKMLVDTGISRIYCISEPMIDWVYPDLEVISFDERQNDNLRGCSGLELG</sequence>
<accession>A0AAV3RBM3</accession>
<keyword evidence="3" id="KW-1185">Reference proteome</keyword>
<protein>
    <submittedName>
        <fullName evidence="2">Uncharacterized protein</fullName>
    </submittedName>
</protein>
<organism evidence="2 3">
    <name type="scientific">Lithospermum erythrorhizon</name>
    <name type="common">Purple gromwell</name>
    <name type="synonym">Lithospermum officinale var. erythrorhizon</name>
    <dbReference type="NCBI Taxonomy" id="34254"/>
    <lineage>
        <taxon>Eukaryota</taxon>
        <taxon>Viridiplantae</taxon>
        <taxon>Streptophyta</taxon>
        <taxon>Embryophyta</taxon>
        <taxon>Tracheophyta</taxon>
        <taxon>Spermatophyta</taxon>
        <taxon>Magnoliopsida</taxon>
        <taxon>eudicotyledons</taxon>
        <taxon>Gunneridae</taxon>
        <taxon>Pentapetalae</taxon>
        <taxon>asterids</taxon>
        <taxon>lamiids</taxon>
        <taxon>Boraginales</taxon>
        <taxon>Boraginaceae</taxon>
        <taxon>Boraginoideae</taxon>
        <taxon>Lithospermeae</taxon>
        <taxon>Lithospermum</taxon>
    </lineage>
</organism>
<feature type="region of interest" description="Disordered" evidence="1">
    <location>
        <begin position="89"/>
        <end position="119"/>
    </location>
</feature>
<reference evidence="2 3" key="1">
    <citation type="submission" date="2024-01" db="EMBL/GenBank/DDBJ databases">
        <title>The complete chloroplast genome sequence of Lithospermum erythrorhizon: insights into the phylogenetic relationship among Boraginaceae species and the maternal lineages of purple gromwells.</title>
        <authorList>
            <person name="Okada T."/>
            <person name="Watanabe K."/>
        </authorList>
    </citation>
    <scope>NUCLEOTIDE SEQUENCE [LARGE SCALE GENOMIC DNA]</scope>
</reference>
<dbReference type="EMBL" id="BAABME010008565">
    <property type="protein sequence ID" value="GAA0173363.1"/>
    <property type="molecule type" value="Genomic_DNA"/>
</dbReference>
<proteinExistence type="predicted"/>
<evidence type="ECO:0000313" key="2">
    <source>
        <dbReference type="EMBL" id="GAA0173363.1"/>
    </source>
</evidence>
<comment type="caution">
    <text evidence="2">The sequence shown here is derived from an EMBL/GenBank/DDBJ whole genome shotgun (WGS) entry which is preliminary data.</text>
</comment>
<dbReference type="AlphaFoldDB" id="A0AAV3RBM3"/>
<dbReference type="Proteomes" id="UP001454036">
    <property type="component" value="Unassembled WGS sequence"/>
</dbReference>
<name>A0AAV3RBM3_LITER</name>
<evidence type="ECO:0000256" key="1">
    <source>
        <dbReference type="SAM" id="MobiDB-lite"/>
    </source>
</evidence>
<feature type="compositionally biased region" description="Basic and acidic residues" evidence="1">
    <location>
        <begin position="89"/>
        <end position="105"/>
    </location>
</feature>
<evidence type="ECO:0000313" key="3">
    <source>
        <dbReference type="Proteomes" id="UP001454036"/>
    </source>
</evidence>